<comment type="caution">
    <text evidence="1">The sequence shown here is derived from an EMBL/GenBank/DDBJ whole genome shotgun (WGS) entry which is preliminary data.</text>
</comment>
<dbReference type="EMBL" id="JAOB01000042">
    <property type="protein sequence ID" value="EUA42424.1"/>
    <property type="molecule type" value="Genomic_DNA"/>
</dbReference>
<organism evidence="1">
    <name type="scientific">Mycobacterium xenopi 4042</name>
    <dbReference type="NCBI Taxonomy" id="1299334"/>
    <lineage>
        <taxon>Bacteria</taxon>
        <taxon>Bacillati</taxon>
        <taxon>Actinomycetota</taxon>
        <taxon>Actinomycetes</taxon>
        <taxon>Mycobacteriales</taxon>
        <taxon>Mycobacteriaceae</taxon>
        <taxon>Mycobacterium</taxon>
    </lineage>
</organism>
<gene>
    <name evidence="1" type="ORF">I553_6284</name>
</gene>
<protein>
    <submittedName>
        <fullName evidence="1">Uncharacterized protein</fullName>
    </submittedName>
</protein>
<accession>X8BEZ2</accession>
<proteinExistence type="predicted"/>
<name>X8BEZ2_MYCXE</name>
<reference evidence="1" key="1">
    <citation type="submission" date="2014-01" db="EMBL/GenBank/DDBJ databases">
        <authorList>
            <person name="Brown-Elliot B."/>
            <person name="Wallace R."/>
            <person name="Lenaerts A."/>
            <person name="Ordway D."/>
            <person name="DeGroote M.A."/>
            <person name="Parker T."/>
            <person name="Sizemore C."/>
            <person name="Tallon L.J."/>
            <person name="Sadzewicz L.K."/>
            <person name="Sengamalay N."/>
            <person name="Fraser C.M."/>
            <person name="Hine E."/>
            <person name="Shefchek K.A."/>
            <person name="Das S.P."/>
            <person name="Tettelin H."/>
        </authorList>
    </citation>
    <scope>NUCLEOTIDE SEQUENCE [LARGE SCALE GENOMIC DNA]</scope>
    <source>
        <strain evidence="1">4042</strain>
    </source>
</reference>
<evidence type="ECO:0000313" key="1">
    <source>
        <dbReference type="EMBL" id="EUA42424.1"/>
    </source>
</evidence>
<dbReference type="AlphaFoldDB" id="X8BEZ2"/>
<sequence length="61" mass="6628">MQPEDGASLRITKLGEAQLAILTDGDVALELGTRDRHHHGTSVSRAMLYQACFMSLSSPSR</sequence>